<dbReference type="InterPro" id="IPR036188">
    <property type="entry name" value="FAD/NAD-bd_sf"/>
</dbReference>
<name>A0ABT1RZ91_9FIRM</name>
<dbReference type="EMBL" id="JANFZH010000017">
    <property type="protein sequence ID" value="MCQ4840002.1"/>
    <property type="molecule type" value="Genomic_DNA"/>
</dbReference>
<comment type="caution">
    <text evidence="3">The sequence shown here is derived from an EMBL/GenBank/DDBJ whole genome shotgun (WGS) entry which is preliminary data.</text>
</comment>
<dbReference type="SUPFAM" id="SSF51905">
    <property type="entry name" value="FAD/NAD(P)-binding domain"/>
    <property type="match status" value="1"/>
</dbReference>
<reference evidence="3 4" key="1">
    <citation type="submission" date="2022-06" db="EMBL/GenBank/DDBJ databases">
        <title>Isolation of gut microbiota from human fecal samples.</title>
        <authorList>
            <person name="Pamer E.G."/>
            <person name="Barat B."/>
            <person name="Waligurski E."/>
            <person name="Medina S."/>
            <person name="Paddock L."/>
            <person name="Mostad J."/>
        </authorList>
    </citation>
    <scope>NUCLEOTIDE SEQUENCE [LARGE SCALE GENOMIC DNA]</scope>
    <source>
        <strain evidence="3 4">DFI.9.73</strain>
    </source>
</reference>
<feature type="domain" description="BFD-like [2Fe-2S]-binding" evidence="2">
    <location>
        <begin position="397"/>
        <end position="451"/>
    </location>
</feature>
<dbReference type="GeneID" id="90531501"/>
<dbReference type="InterPro" id="IPR006076">
    <property type="entry name" value="FAD-dep_OxRdtase"/>
</dbReference>
<dbReference type="InterPro" id="IPR052745">
    <property type="entry name" value="G3P_Oxidase/Oxidoreductase"/>
</dbReference>
<keyword evidence="4" id="KW-1185">Reference proteome</keyword>
<protein>
    <submittedName>
        <fullName evidence="3">NAD(P)/FAD-dependent oxidoreductase</fullName>
    </submittedName>
</protein>
<dbReference type="Gene3D" id="3.30.9.10">
    <property type="entry name" value="D-Amino Acid Oxidase, subunit A, domain 2"/>
    <property type="match status" value="1"/>
</dbReference>
<dbReference type="Gene3D" id="3.50.50.60">
    <property type="entry name" value="FAD/NAD(P)-binding domain"/>
    <property type="match status" value="1"/>
</dbReference>
<feature type="domain" description="FAD dependent oxidoreductase" evidence="1">
    <location>
        <begin position="5"/>
        <end position="353"/>
    </location>
</feature>
<sequence length="476" mass="51458">MIQCDIVIAGAGVIGSAVARELSRFEGSIAVLEKNADVCEGTSKANSAIIHAGFDAEPGTWKAKMNVRGNEKMDKLAEELDIPFQRCGAFVVCLHEEELPKLKELYERGLANGVPGLKLLNREEALALEPNLSDAVCGALLAETSGIVCPFELTLGLAENAAMNGAQFYFETQITGLERREDGWLVKTSGEDFLTKAVVNAAGVHSDELHNLVCENKLHVASRKGEYCLLDKTAGQHVSHTIFQLPGKYGKGVLVSPTVHGNLLLGPTAADIEDREETKTTAEGLGEVLEKSALGVRNIPIRQVITSFTGLRAHEAGDDFVLGETAEGFFDAAGIESPGLSSASAIGEYLAALIAEKLQLARKENFQPIRRGVPRLHDMPAEQRKAYIEKNPAYGNIICRCEQVSEGEILDAIHGVLGAKTLDGVKRRTRAGMGRCQSGFCSPRVMELLARELSLDLREIRKNEKGSEIVLEKTRG</sequence>
<dbReference type="CDD" id="cd19946">
    <property type="entry name" value="GlpA-like_Fer2_BFD-like"/>
    <property type="match status" value="1"/>
</dbReference>
<evidence type="ECO:0000259" key="2">
    <source>
        <dbReference type="Pfam" id="PF04324"/>
    </source>
</evidence>
<dbReference type="PANTHER" id="PTHR42720">
    <property type="entry name" value="GLYCEROL-3-PHOSPHATE DEHYDROGENASE"/>
    <property type="match status" value="1"/>
</dbReference>
<dbReference type="Proteomes" id="UP001524473">
    <property type="component" value="Unassembled WGS sequence"/>
</dbReference>
<evidence type="ECO:0000313" key="3">
    <source>
        <dbReference type="EMBL" id="MCQ4840002.1"/>
    </source>
</evidence>
<dbReference type="PANTHER" id="PTHR42720:SF1">
    <property type="entry name" value="GLYCEROL 3-PHOSPHATE OXIDASE"/>
    <property type="match status" value="1"/>
</dbReference>
<dbReference type="Pfam" id="PF01266">
    <property type="entry name" value="DAO"/>
    <property type="match status" value="1"/>
</dbReference>
<dbReference type="Gene3D" id="1.10.10.1100">
    <property type="entry name" value="BFD-like [2Fe-2S]-binding domain"/>
    <property type="match status" value="1"/>
</dbReference>
<evidence type="ECO:0000259" key="1">
    <source>
        <dbReference type="Pfam" id="PF01266"/>
    </source>
</evidence>
<dbReference type="RefSeq" id="WP_082942047.1">
    <property type="nucleotide sequence ID" value="NZ_CABKVV010000011.1"/>
</dbReference>
<dbReference type="Pfam" id="PF04324">
    <property type="entry name" value="Fer2_BFD"/>
    <property type="match status" value="1"/>
</dbReference>
<dbReference type="InterPro" id="IPR041854">
    <property type="entry name" value="BFD-like_2Fe2S-bd_dom_sf"/>
</dbReference>
<evidence type="ECO:0000313" key="4">
    <source>
        <dbReference type="Proteomes" id="UP001524473"/>
    </source>
</evidence>
<proteinExistence type="predicted"/>
<accession>A0ABT1RZ91</accession>
<gene>
    <name evidence="3" type="ORF">NE695_08745</name>
</gene>
<dbReference type="InterPro" id="IPR007419">
    <property type="entry name" value="BFD-like_2Fe2S-bd_dom"/>
</dbReference>
<organism evidence="3 4">
    <name type="scientific">Neglectibacter timonensis</name>
    <dbReference type="NCBI Taxonomy" id="1776382"/>
    <lineage>
        <taxon>Bacteria</taxon>
        <taxon>Bacillati</taxon>
        <taxon>Bacillota</taxon>
        <taxon>Clostridia</taxon>
        <taxon>Eubacteriales</taxon>
        <taxon>Oscillospiraceae</taxon>
        <taxon>Neglectibacter</taxon>
    </lineage>
</organism>